<reference evidence="4 5" key="1">
    <citation type="submission" date="2018-01" db="EMBL/GenBank/DDBJ databases">
        <title>Draft Genome Sequence of Komagataeibacter maltaceti LMG 1529, a Vinegar Producing Acetic Acid Bacterium Isolated from Malt Vinegar Brewery Acetifiers.</title>
        <authorList>
            <person name="Zhang Q."/>
            <person name="Hollensteiner J."/>
            <person name="Poehlein A."/>
            <person name="Daniel R."/>
        </authorList>
    </citation>
    <scope>NUCLEOTIDE SEQUENCE [LARGE SCALE GENOMIC DNA]</scope>
    <source>
        <strain evidence="4 5">LMG 1529</strain>
    </source>
</reference>
<keyword evidence="5" id="KW-1185">Reference proteome</keyword>
<protein>
    <submittedName>
        <fullName evidence="4">Linocin-M18</fullName>
        <ecNumber evidence="4">3.4.-.-</ecNumber>
    </submittedName>
</protein>
<dbReference type="PIRSF" id="PIRSF019254">
    <property type="entry name" value="CFP29"/>
    <property type="match status" value="1"/>
</dbReference>
<comment type="similarity">
    <text evidence="2">Belongs to the encapsulin family. Family 1 subfamily.</text>
</comment>
<dbReference type="OrthoDB" id="2922at2"/>
<dbReference type="Gene3D" id="3.30.2400.30">
    <property type="match status" value="1"/>
</dbReference>
<dbReference type="Gene3D" id="3.30.2320.10">
    <property type="entry name" value="hypothetical protein PF0899 domain"/>
    <property type="match status" value="1"/>
</dbReference>
<keyword evidence="3" id="KW-1284">Encapsulin nanocompartment</keyword>
<comment type="caution">
    <text evidence="4">The sequence shown here is derived from an EMBL/GenBank/DDBJ whole genome shotgun (WGS) entry which is preliminary data.</text>
</comment>
<evidence type="ECO:0000256" key="3">
    <source>
        <dbReference type="ARBA" id="ARBA00033787"/>
    </source>
</evidence>
<dbReference type="PANTHER" id="PTHR37165">
    <property type="entry name" value="PEPTIDASE U56 FAMILY"/>
    <property type="match status" value="1"/>
</dbReference>
<evidence type="ECO:0000256" key="1">
    <source>
        <dbReference type="ARBA" id="ARBA00033738"/>
    </source>
</evidence>
<dbReference type="Proteomes" id="UP000237344">
    <property type="component" value="Unassembled WGS sequence"/>
</dbReference>
<comment type="subcellular location">
    <subcellularLocation>
        <location evidence="1">Encapsulin nanocompartment</location>
    </subcellularLocation>
</comment>
<evidence type="ECO:0000313" key="5">
    <source>
        <dbReference type="Proteomes" id="UP000237344"/>
    </source>
</evidence>
<dbReference type="Pfam" id="PF04454">
    <property type="entry name" value="Linocin_M18"/>
    <property type="match status" value="1"/>
</dbReference>
<accession>A0A2S3W2I0</accession>
<dbReference type="NCBIfam" id="NF041155">
    <property type="entry name" value="encap_f1"/>
    <property type="match status" value="1"/>
</dbReference>
<dbReference type="RefSeq" id="WP_110094953.1">
    <property type="nucleotide sequence ID" value="NZ_NKUE01000012.1"/>
</dbReference>
<sequence>MNNLHRHLAPISSAAWAQIEEEAARTIRRHLAGRRVVDTSEPKGEAFAGVGTGRARQITPAGDGIIATQREVLPLVELRVPFTLSRAEIDAVERGALDSDWQPVKEAARKIAFAEDRAIFDGYAAAAMQGMRNGTSNARLKLPASARDYPRVITEALGTLRLAGVNGPYSIVLGTKAYQAISSGDEDGYPVRKHIESLIDGELVWAPAIDGAFVVSTRGGDLALDIGQDFSIGYLAHTAQTVELYLQESFVFRVLTSEATVALDPASNETGMAKDPA</sequence>
<dbReference type="EMBL" id="POTC01000012">
    <property type="protein sequence ID" value="POF63092.1"/>
    <property type="molecule type" value="Genomic_DNA"/>
</dbReference>
<dbReference type="EC" id="3.4.-.-" evidence="4"/>
<keyword evidence="4" id="KW-0378">Hydrolase</keyword>
<dbReference type="AlphaFoldDB" id="A0A2S3W2I0"/>
<organism evidence="4 5">
    <name type="scientific">Novacetimonas maltaceti</name>
    <dbReference type="NCBI Taxonomy" id="1203393"/>
    <lineage>
        <taxon>Bacteria</taxon>
        <taxon>Pseudomonadati</taxon>
        <taxon>Pseudomonadota</taxon>
        <taxon>Alphaproteobacteria</taxon>
        <taxon>Acetobacterales</taxon>
        <taxon>Acetobacteraceae</taxon>
        <taxon>Novacetimonas</taxon>
    </lineage>
</organism>
<evidence type="ECO:0000313" key="4">
    <source>
        <dbReference type="EMBL" id="POF63092.1"/>
    </source>
</evidence>
<proteinExistence type="inferred from homology"/>
<dbReference type="GO" id="GO:0016787">
    <property type="term" value="F:hydrolase activity"/>
    <property type="evidence" value="ECO:0007669"/>
    <property type="project" value="UniProtKB-KW"/>
</dbReference>
<dbReference type="InterPro" id="IPR007544">
    <property type="entry name" value="ENCAP"/>
</dbReference>
<dbReference type="InterPro" id="IPR051429">
    <property type="entry name" value="Encapsulin_nc"/>
</dbReference>
<evidence type="ECO:0000256" key="2">
    <source>
        <dbReference type="ARBA" id="ARBA00033743"/>
    </source>
</evidence>
<dbReference type="PANTHER" id="PTHR37165:SF1">
    <property type="entry name" value="TYPE 1 ENCAPSULIN SHELL PROTEIN"/>
    <property type="match status" value="1"/>
</dbReference>
<name>A0A2S3W2I0_9PROT</name>
<gene>
    <name evidence="4" type="primary">lin</name>
    <name evidence="4" type="ORF">KMAL_13300</name>
</gene>
<dbReference type="GO" id="GO:0140737">
    <property type="term" value="C:encapsulin nanocompartment"/>
    <property type="evidence" value="ECO:0007669"/>
    <property type="project" value="UniProtKB-SubCell"/>
</dbReference>